<dbReference type="InterPro" id="IPR001300">
    <property type="entry name" value="Peptidase_C2_calpain_cat"/>
</dbReference>
<feature type="compositionally biased region" description="Basic and acidic residues" evidence="11">
    <location>
        <begin position="158"/>
        <end position="168"/>
    </location>
</feature>
<dbReference type="SMART" id="SM00230">
    <property type="entry name" value="CysPc"/>
    <property type="match status" value="1"/>
</dbReference>
<reference evidence="13" key="3">
    <citation type="submission" date="2025-09" db="UniProtKB">
        <authorList>
            <consortium name="Ensembl"/>
        </authorList>
    </citation>
    <scope>IDENTIFICATION</scope>
</reference>
<keyword evidence="3" id="KW-0677">Repeat</keyword>
<keyword evidence="4 10" id="KW-0378">Hydrolase</keyword>
<dbReference type="GO" id="GO:0004198">
    <property type="term" value="F:calcium-dependent cysteine-type endopeptidase activity"/>
    <property type="evidence" value="ECO:0007669"/>
    <property type="project" value="Ensembl"/>
</dbReference>
<dbReference type="GO" id="GO:0046326">
    <property type="term" value="P:positive regulation of D-glucose import"/>
    <property type="evidence" value="ECO:0007669"/>
    <property type="project" value="Ensembl"/>
</dbReference>
<dbReference type="GO" id="GO:0032956">
    <property type="term" value="P:regulation of actin cytoskeleton organization"/>
    <property type="evidence" value="ECO:0007669"/>
    <property type="project" value="Ensembl"/>
</dbReference>
<dbReference type="SMART" id="SM00720">
    <property type="entry name" value="calpain_III"/>
    <property type="match status" value="2"/>
</dbReference>
<evidence type="ECO:0000256" key="1">
    <source>
        <dbReference type="ARBA" id="ARBA00007623"/>
    </source>
</evidence>
<dbReference type="FunFam" id="3.90.70.10:FF:000073">
    <property type="entry name" value="Calpain 10"/>
    <property type="match status" value="1"/>
</dbReference>
<dbReference type="GO" id="GO:0032024">
    <property type="term" value="P:positive regulation of insulin secretion"/>
    <property type="evidence" value="ECO:0007669"/>
    <property type="project" value="Ensembl"/>
</dbReference>
<dbReference type="Gene3D" id="3.90.70.10">
    <property type="entry name" value="Cysteine proteinases"/>
    <property type="match status" value="1"/>
</dbReference>
<dbReference type="GeneTree" id="ENSGT00940000159706"/>
<feature type="active site" evidence="9 10">
    <location>
        <position position="459"/>
    </location>
</feature>
<dbReference type="GO" id="GO:0005829">
    <property type="term" value="C:cytosol"/>
    <property type="evidence" value="ECO:0007669"/>
    <property type="project" value="Ensembl"/>
</dbReference>
<evidence type="ECO:0000313" key="13">
    <source>
        <dbReference type="Ensembl" id="ENSAMEP00000037082.1"/>
    </source>
</evidence>
<evidence type="ECO:0000256" key="5">
    <source>
        <dbReference type="ARBA" id="ARBA00022807"/>
    </source>
</evidence>
<dbReference type="Pfam" id="PF00648">
    <property type="entry name" value="Peptidase_C2"/>
    <property type="match status" value="1"/>
</dbReference>
<dbReference type="GO" id="GO:0032869">
    <property type="term" value="P:cellular response to insulin stimulus"/>
    <property type="evidence" value="ECO:0007669"/>
    <property type="project" value="Ensembl"/>
</dbReference>
<dbReference type="PRINTS" id="PR00704">
    <property type="entry name" value="CALPAIN"/>
</dbReference>
<proteinExistence type="inferred from homology"/>
<dbReference type="CDD" id="cd00214">
    <property type="entry name" value="Calpain_III"/>
    <property type="match status" value="2"/>
</dbReference>
<protein>
    <recommendedName>
        <fullName evidence="7">Calpain-10</fullName>
    </recommendedName>
    <alternativeName>
        <fullName evidence="8">Calcium-activated neutral proteinase 10</fullName>
    </alternativeName>
</protein>
<feature type="domain" description="Calpain catalytic" evidence="12">
    <location>
        <begin position="234"/>
        <end position="538"/>
    </location>
</feature>
<dbReference type="InParanoid" id="A0A7N5KAM9"/>
<organism evidence="13 14">
    <name type="scientific">Ailuropoda melanoleuca</name>
    <name type="common">Giant panda</name>
    <dbReference type="NCBI Taxonomy" id="9646"/>
    <lineage>
        <taxon>Eukaryota</taxon>
        <taxon>Metazoa</taxon>
        <taxon>Chordata</taxon>
        <taxon>Craniata</taxon>
        <taxon>Vertebrata</taxon>
        <taxon>Euteleostomi</taxon>
        <taxon>Mammalia</taxon>
        <taxon>Eutheria</taxon>
        <taxon>Laurasiatheria</taxon>
        <taxon>Carnivora</taxon>
        <taxon>Caniformia</taxon>
        <taxon>Ursidae</taxon>
        <taxon>Ailuropoda</taxon>
    </lineage>
</organism>
<evidence type="ECO:0000256" key="2">
    <source>
        <dbReference type="ARBA" id="ARBA00022670"/>
    </source>
</evidence>
<dbReference type="GO" id="GO:2000676">
    <property type="term" value="P:positive regulation of type B pancreatic cell apoptotic process"/>
    <property type="evidence" value="ECO:0007669"/>
    <property type="project" value="Ensembl"/>
</dbReference>
<evidence type="ECO:0000259" key="12">
    <source>
        <dbReference type="PROSITE" id="PS50203"/>
    </source>
</evidence>
<dbReference type="Proteomes" id="UP000008912">
    <property type="component" value="Unassembled WGS sequence"/>
</dbReference>
<dbReference type="Gene3D" id="2.60.120.380">
    <property type="match status" value="2"/>
</dbReference>
<feature type="region of interest" description="Disordered" evidence="11">
    <location>
        <begin position="1"/>
        <end position="76"/>
    </location>
</feature>
<feature type="compositionally biased region" description="Low complexity" evidence="11">
    <location>
        <begin position="65"/>
        <end position="76"/>
    </location>
</feature>
<keyword evidence="14" id="KW-1185">Reference proteome</keyword>
<dbReference type="InterPro" id="IPR022682">
    <property type="entry name" value="Calpain_domain_III"/>
</dbReference>
<name>A0A7N5KAM9_AILME</name>
<dbReference type="FunFam" id="2.60.120.380:FF:000010">
    <property type="entry name" value="Calpain 10"/>
    <property type="match status" value="1"/>
</dbReference>
<reference evidence="13 14" key="1">
    <citation type="journal article" date="2010" name="Nature">
        <title>The sequence and de novo assembly of the giant panda genome.</title>
        <authorList>
            <person name="Li R."/>
            <person name="Fan W."/>
            <person name="Tian G."/>
            <person name="Zhu H."/>
            <person name="He L."/>
            <person name="Cai J."/>
            <person name="Huang Q."/>
            <person name="Cai Q."/>
            <person name="Li B."/>
            <person name="Bai Y."/>
            <person name="Zhang Z."/>
            <person name="Zhang Y."/>
            <person name="Wang W."/>
            <person name="Li J."/>
            <person name="Wei F."/>
            <person name="Li H."/>
            <person name="Jian M."/>
            <person name="Li J."/>
            <person name="Zhang Z."/>
            <person name="Nielsen R."/>
            <person name="Li D."/>
            <person name="Gu W."/>
            <person name="Yang Z."/>
            <person name="Xuan Z."/>
            <person name="Ryder O.A."/>
            <person name="Leung F.C."/>
            <person name="Zhou Y."/>
            <person name="Cao J."/>
            <person name="Sun X."/>
            <person name="Fu Y."/>
            <person name="Fang X."/>
            <person name="Guo X."/>
            <person name="Wang B."/>
            <person name="Hou R."/>
            <person name="Shen F."/>
            <person name="Mu B."/>
            <person name="Ni P."/>
            <person name="Lin R."/>
            <person name="Qian W."/>
            <person name="Wang G."/>
            <person name="Yu C."/>
            <person name="Nie W."/>
            <person name="Wang J."/>
            <person name="Wu Z."/>
            <person name="Liang H."/>
            <person name="Min J."/>
            <person name="Wu Q."/>
            <person name="Cheng S."/>
            <person name="Ruan J."/>
            <person name="Wang M."/>
            <person name="Shi Z."/>
            <person name="Wen M."/>
            <person name="Liu B."/>
            <person name="Ren X."/>
            <person name="Zheng H."/>
            <person name="Dong D."/>
            <person name="Cook K."/>
            <person name="Shan G."/>
            <person name="Zhang H."/>
            <person name="Kosiol C."/>
            <person name="Xie X."/>
            <person name="Lu Z."/>
            <person name="Zheng H."/>
            <person name="Li Y."/>
            <person name="Steiner C.C."/>
            <person name="Lam T.T."/>
            <person name="Lin S."/>
            <person name="Zhang Q."/>
            <person name="Li G."/>
            <person name="Tian J."/>
            <person name="Gong T."/>
            <person name="Liu H."/>
            <person name="Zhang D."/>
            <person name="Fang L."/>
            <person name="Ye C."/>
            <person name="Zhang J."/>
            <person name="Hu W."/>
            <person name="Xu A."/>
            <person name="Ren Y."/>
            <person name="Zhang G."/>
            <person name="Bruford M.W."/>
            <person name="Li Q."/>
            <person name="Ma L."/>
            <person name="Guo Y."/>
            <person name="An N."/>
            <person name="Hu Y."/>
            <person name="Zheng Y."/>
            <person name="Shi Y."/>
            <person name="Li Z."/>
            <person name="Liu Q."/>
            <person name="Chen Y."/>
            <person name="Zhao J."/>
            <person name="Qu N."/>
            <person name="Zhao S."/>
            <person name="Tian F."/>
            <person name="Wang X."/>
            <person name="Wang H."/>
            <person name="Xu L."/>
            <person name="Liu X."/>
            <person name="Vinar T."/>
            <person name="Wang Y."/>
            <person name="Lam T.W."/>
            <person name="Yiu S.M."/>
            <person name="Liu S."/>
            <person name="Zhang H."/>
            <person name="Li D."/>
            <person name="Huang Y."/>
            <person name="Wang X."/>
            <person name="Yang G."/>
            <person name="Jiang Z."/>
            <person name="Wang J."/>
            <person name="Qin N."/>
            <person name="Li L."/>
            <person name="Li J."/>
            <person name="Bolund L."/>
            <person name="Kristiansen K."/>
            <person name="Wong G.K."/>
            <person name="Olson M."/>
            <person name="Zhang X."/>
            <person name="Li S."/>
            <person name="Yang H."/>
            <person name="Wang J."/>
            <person name="Wang J."/>
        </authorList>
    </citation>
    <scope>NUCLEOTIDE SEQUENCE [LARGE SCALE GENOMIC DNA]</scope>
</reference>
<dbReference type="PANTHER" id="PTHR10183:SF30">
    <property type="entry name" value="CALPAIN-10"/>
    <property type="match status" value="1"/>
</dbReference>
<comment type="similarity">
    <text evidence="1">Belongs to the peptidase C2 family.</text>
</comment>
<dbReference type="FunFam" id="2.60.120.380:FF:000006">
    <property type="entry name" value="Calpain 10"/>
    <property type="match status" value="1"/>
</dbReference>
<dbReference type="GO" id="GO:0006508">
    <property type="term" value="P:proteolysis"/>
    <property type="evidence" value="ECO:0007669"/>
    <property type="project" value="UniProtKB-KW"/>
</dbReference>
<evidence type="ECO:0000256" key="6">
    <source>
        <dbReference type="ARBA" id="ARBA00053504"/>
    </source>
</evidence>
<dbReference type="InterPro" id="IPR036213">
    <property type="entry name" value="Calpain_III_sf"/>
</dbReference>
<dbReference type="GO" id="GO:0097050">
    <property type="term" value="P:type B pancreatic cell apoptotic process"/>
    <property type="evidence" value="ECO:0007669"/>
    <property type="project" value="Ensembl"/>
</dbReference>
<reference evidence="13" key="2">
    <citation type="submission" date="2025-08" db="UniProtKB">
        <authorList>
            <consortium name="Ensembl"/>
        </authorList>
    </citation>
    <scope>IDENTIFICATION</scope>
</reference>
<gene>
    <name evidence="13" type="primary">CAPN10</name>
</gene>
<evidence type="ECO:0000256" key="9">
    <source>
        <dbReference type="PIRSR" id="PIRSR622684-1"/>
    </source>
</evidence>
<dbReference type="AlphaFoldDB" id="A0A7N5KAM9"/>
<dbReference type="Pfam" id="PF01067">
    <property type="entry name" value="Calpain_III"/>
    <property type="match status" value="2"/>
</dbReference>
<dbReference type="SUPFAM" id="SSF54001">
    <property type="entry name" value="Cysteine proteinases"/>
    <property type="match status" value="1"/>
</dbReference>
<evidence type="ECO:0000256" key="8">
    <source>
        <dbReference type="ARBA" id="ARBA00075524"/>
    </source>
</evidence>
<keyword evidence="5 10" id="KW-0788">Thiol protease</keyword>
<evidence type="ECO:0000256" key="7">
    <source>
        <dbReference type="ARBA" id="ARBA00071002"/>
    </source>
</evidence>
<evidence type="ECO:0000256" key="3">
    <source>
        <dbReference type="ARBA" id="ARBA00022737"/>
    </source>
</evidence>
<dbReference type="GO" id="GO:0098876">
    <property type="term" value="P:vesicle-mediated transport to the plasma membrane"/>
    <property type="evidence" value="ECO:0007669"/>
    <property type="project" value="Ensembl"/>
</dbReference>
<dbReference type="InterPro" id="IPR022683">
    <property type="entry name" value="Calpain_III"/>
</dbReference>
<dbReference type="InterPro" id="IPR038765">
    <property type="entry name" value="Papain-like_cys_pep_sf"/>
</dbReference>
<dbReference type="SUPFAM" id="SSF49758">
    <property type="entry name" value="Calpain large subunit, middle domain (domain III)"/>
    <property type="match status" value="2"/>
</dbReference>
<dbReference type="CDD" id="cd00044">
    <property type="entry name" value="CysPc"/>
    <property type="match status" value="1"/>
</dbReference>
<dbReference type="Ensembl" id="ENSAMET00000041193.1">
    <property type="protein sequence ID" value="ENSAMEP00000037082.1"/>
    <property type="gene ID" value="ENSAMEG00000016817.2"/>
</dbReference>
<evidence type="ECO:0000256" key="10">
    <source>
        <dbReference type="PROSITE-ProRule" id="PRU00239"/>
    </source>
</evidence>
<dbReference type="PROSITE" id="PS50203">
    <property type="entry name" value="CALPAIN_CAT"/>
    <property type="match status" value="1"/>
</dbReference>
<dbReference type="GO" id="GO:0005739">
    <property type="term" value="C:mitochondrion"/>
    <property type="evidence" value="ECO:0007669"/>
    <property type="project" value="Ensembl"/>
</dbReference>
<evidence type="ECO:0000256" key="11">
    <source>
        <dbReference type="SAM" id="MobiDB-lite"/>
    </source>
</evidence>
<feature type="active site" evidence="9 10">
    <location>
        <position position="294"/>
    </location>
</feature>
<accession>A0A7N5KAM9</accession>
<dbReference type="InterPro" id="IPR022684">
    <property type="entry name" value="Calpain_cysteine_protease"/>
</dbReference>
<evidence type="ECO:0000313" key="14">
    <source>
        <dbReference type="Proteomes" id="UP000008912"/>
    </source>
</evidence>
<sequence length="948" mass="103047">MPGHLLQPRPLPRSGSTVSDPRRPRDSVPGQVGPSPGRLRPGAQPSATAAARHRLPQRASPGLLPQQAARPASAARSRAFWEGALHAGTCSPRPDLAQGGLACPFSPRARESKRPQRTGPSCPDSRTRRPWACRGSAAAGSVSRPLPGKRGAARATVRSRESRPREPRPLGGASAARVRLGRYVTWPGSSRGYRAGARELQCSRLSSGAALGAGGVGTPWDPGAPRMRAPARELFRDADFPASDSSLFSSFSTPLAQFREDITWRRPQEICATPRLFADNPQEGQVKQGLLGDCWLLVACAALQKSRHLLDQVFPPGQPSWRDHTYRGSFTCRVWQFGRWVEVTIDDRLPCLAGRLCFSRCQREDVFWLPLLEKVYAKVYGAYEHLWAGQVADALVDLTGGLAERWSLKDSARSSGQQDRPGGSERGVCQQLLSLKDRCPISCSVLSPRDGARELGEFHAFIVSDLRELQGRAGQSVLLLRIRNPWGRRCWQGPWRQGGEGWSLVDPADESELLSQLQEGEFWVEEEEFLREFDEVTVGFPITEAGHLQSLYSEKALCHTQELPGAWVKGQSAGGCRNNSGFPSNPKFWLRVSEPSEVFVAVLQRPRVRPAGRARAPVVDERAAWSPASFRREDYQAVGLHIWKVEKQRVSLPRVLSTPPVAGTVCHAYDREVHLRCDLAPGFYLAVPSTFLKDVSGQFLLRVFSSGRVSLSAIKPAAGSPAPGEALSAGEWETVQLRGSWRTGQTAGGSRNFASYPSNPCFPLSVPEGPGPRCIRVTLRQHCQDSQCHPIGFHIFQVPVDGGSQGTPNLLLQEPVVSCVPHCYAQEVSRLCHLSPGTYRVVPSTYLPDTEAAFAVTIATRIDRRSIHSQERLGQLLQEVGVGLGLGAGPVLRLGAAWCPGGCVLRHAPPRGLAAGQAVPWDTGTLVSCQEGREPGAAVTPPAVPPGA</sequence>
<feature type="region of interest" description="Disordered" evidence="11">
    <location>
        <begin position="101"/>
        <end position="174"/>
    </location>
</feature>
<keyword evidence="2 10" id="KW-0645">Protease</keyword>
<dbReference type="PANTHER" id="PTHR10183">
    <property type="entry name" value="CALPAIN"/>
    <property type="match status" value="1"/>
</dbReference>
<feature type="active site" evidence="9 10">
    <location>
        <position position="484"/>
    </location>
</feature>
<comment type="function">
    <text evidence="6">Calcium-regulated non-lysosomal thiol-protease which catalyzes limited proteolysis of substrates involved in cytoskeletal remodeling and signal transduction. May play a role in insulin-stimulated glucose uptake.</text>
</comment>
<dbReference type="InterPro" id="IPR033883">
    <property type="entry name" value="C2_III"/>
</dbReference>
<evidence type="ECO:0000256" key="4">
    <source>
        <dbReference type="ARBA" id="ARBA00022801"/>
    </source>
</evidence>